<gene>
    <name evidence="3" type="ORF">E6K72_04770</name>
</gene>
<dbReference type="Pfam" id="PF01321">
    <property type="entry name" value="Creatinase_N"/>
    <property type="match status" value="1"/>
</dbReference>
<comment type="caution">
    <text evidence="3">The sequence shown here is derived from an EMBL/GenBank/DDBJ whole genome shotgun (WGS) entry which is preliminary data.</text>
</comment>
<dbReference type="InterPro" id="IPR029149">
    <property type="entry name" value="Creatin/AminoP/Spt16_N"/>
</dbReference>
<dbReference type="SUPFAM" id="SSF53092">
    <property type="entry name" value="Creatinase/prolidase N-terminal domain"/>
    <property type="match status" value="1"/>
</dbReference>
<name>A0A538SYZ8_UNCEI</name>
<evidence type="ECO:0000259" key="2">
    <source>
        <dbReference type="Pfam" id="PF01321"/>
    </source>
</evidence>
<dbReference type="InterPro" id="IPR050659">
    <property type="entry name" value="Peptidase_M24B"/>
</dbReference>
<keyword evidence="3" id="KW-0645">Protease</keyword>
<dbReference type="PANTHER" id="PTHR46112">
    <property type="entry name" value="AMINOPEPTIDASE"/>
    <property type="match status" value="1"/>
</dbReference>
<dbReference type="Gene3D" id="3.90.230.10">
    <property type="entry name" value="Creatinase/methionine aminopeptidase superfamily"/>
    <property type="match status" value="1"/>
</dbReference>
<keyword evidence="3" id="KW-0031">Aminopeptidase</keyword>
<dbReference type="Pfam" id="PF00557">
    <property type="entry name" value="Peptidase_M24"/>
    <property type="match status" value="1"/>
</dbReference>
<feature type="domain" description="Creatinase N-terminal" evidence="2">
    <location>
        <begin position="14"/>
        <end position="149"/>
    </location>
</feature>
<proteinExistence type="predicted"/>
<organism evidence="3 4">
    <name type="scientific">Eiseniibacteriota bacterium</name>
    <dbReference type="NCBI Taxonomy" id="2212470"/>
    <lineage>
        <taxon>Bacteria</taxon>
        <taxon>Candidatus Eiseniibacteriota</taxon>
    </lineage>
</organism>
<dbReference type="CDD" id="cd01066">
    <property type="entry name" value="APP_MetAP"/>
    <property type="match status" value="1"/>
</dbReference>
<dbReference type="Gene3D" id="3.40.350.10">
    <property type="entry name" value="Creatinase/prolidase N-terminal domain"/>
    <property type="match status" value="1"/>
</dbReference>
<dbReference type="InterPro" id="IPR036005">
    <property type="entry name" value="Creatinase/aminopeptidase-like"/>
</dbReference>
<dbReference type="Proteomes" id="UP000317716">
    <property type="component" value="Unassembled WGS sequence"/>
</dbReference>
<evidence type="ECO:0000313" key="4">
    <source>
        <dbReference type="Proteomes" id="UP000317716"/>
    </source>
</evidence>
<protein>
    <submittedName>
        <fullName evidence="3">Aminopeptidase P family protein</fullName>
    </submittedName>
</protein>
<dbReference type="GO" id="GO:0004177">
    <property type="term" value="F:aminopeptidase activity"/>
    <property type="evidence" value="ECO:0007669"/>
    <property type="project" value="UniProtKB-KW"/>
</dbReference>
<feature type="domain" description="Peptidase M24" evidence="1">
    <location>
        <begin position="161"/>
        <end position="368"/>
    </location>
</feature>
<accession>A0A538SYZ8</accession>
<dbReference type="PANTHER" id="PTHR46112:SF2">
    <property type="entry name" value="XAA-PRO AMINOPEPTIDASE P-RELATED"/>
    <property type="match status" value="1"/>
</dbReference>
<evidence type="ECO:0000313" key="3">
    <source>
        <dbReference type="EMBL" id="TMQ56601.1"/>
    </source>
</evidence>
<dbReference type="EMBL" id="VBOS01000159">
    <property type="protein sequence ID" value="TMQ56601.1"/>
    <property type="molecule type" value="Genomic_DNA"/>
</dbReference>
<keyword evidence="3" id="KW-0378">Hydrolase</keyword>
<evidence type="ECO:0000259" key="1">
    <source>
        <dbReference type="Pfam" id="PF00557"/>
    </source>
</evidence>
<dbReference type="SUPFAM" id="SSF55920">
    <property type="entry name" value="Creatinase/aminopeptidase"/>
    <property type="match status" value="1"/>
</dbReference>
<reference evidence="3 4" key="1">
    <citation type="journal article" date="2019" name="Nat. Microbiol.">
        <title>Mediterranean grassland soil C-N compound turnover is dependent on rainfall and depth, and is mediated by genomically divergent microorganisms.</title>
        <authorList>
            <person name="Diamond S."/>
            <person name="Andeer P.F."/>
            <person name="Li Z."/>
            <person name="Crits-Christoph A."/>
            <person name="Burstein D."/>
            <person name="Anantharaman K."/>
            <person name="Lane K.R."/>
            <person name="Thomas B.C."/>
            <person name="Pan C."/>
            <person name="Northen T.R."/>
            <person name="Banfield J.F."/>
        </authorList>
    </citation>
    <scope>NUCLEOTIDE SEQUENCE [LARGE SCALE GENOMIC DNA]</scope>
    <source>
        <strain evidence="3">WS_2</strain>
    </source>
</reference>
<dbReference type="AlphaFoldDB" id="A0A538SYZ8"/>
<dbReference type="InterPro" id="IPR000994">
    <property type="entry name" value="Pept_M24"/>
</dbReference>
<dbReference type="InterPro" id="IPR000587">
    <property type="entry name" value="Creatinase_N"/>
</dbReference>
<sequence length="385" mass="41623">MSRHDFPAEEFAARHTRAREAVGAAGLDWLLVLHPMSLHWLIGTEAKSYQTFQCLLLSAKPDLLVMFTRLSDRCELVEDSLADEVIGWGGPEPADPLEAFRALVDRFGLRRARVGLETPPYYLHPHHHARLKELLGAALVAEPSNLIHELKQVKSSREIALIRESARIADAAMTACIGAVAPGRSELEIAAAVYQTLLASGSSLPASAINLVTGERCGFAHGAPTLRRLQPGDPGNVEFGAAYKRYTKTIGRQFNLGPPSQRVRDLYAVARAAFDACLAEIRDGVPALVPHEAAKRVIAEAGMDGYRLHTTGYSIGAGVPPSWGEPLNMFGGSKDVLRAGMVVSIEPPVFSAEERLGARIIDNVLVTESGAELLSTYPLDLLVVD</sequence>